<dbReference type="AlphaFoldDB" id="A0A0E0R486"/>
<organism evidence="2 3">
    <name type="scientific">Oryza rufipogon</name>
    <name type="common">Brownbeard rice</name>
    <name type="synonym">Asian wild rice</name>
    <dbReference type="NCBI Taxonomy" id="4529"/>
    <lineage>
        <taxon>Eukaryota</taxon>
        <taxon>Viridiplantae</taxon>
        <taxon>Streptophyta</taxon>
        <taxon>Embryophyta</taxon>
        <taxon>Tracheophyta</taxon>
        <taxon>Spermatophyta</taxon>
        <taxon>Magnoliopsida</taxon>
        <taxon>Liliopsida</taxon>
        <taxon>Poales</taxon>
        <taxon>Poaceae</taxon>
        <taxon>BOP clade</taxon>
        <taxon>Oryzoideae</taxon>
        <taxon>Oryzeae</taxon>
        <taxon>Oryzinae</taxon>
        <taxon>Oryza</taxon>
    </lineage>
</organism>
<accession>A0A0E0R486</accession>
<evidence type="ECO:0000313" key="2">
    <source>
        <dbReference type="EnsemblPlants" id="ORUFI11G03040.1"/>
    </source>
</evidence>
<dbReference type="EnsemblPlants" id="ORUFI11G03040.1">
    <property type="protein sequence ID" value="ORUFI11G03040.1"/>
    <property type="gene ID" value="ORUFI11G03040"/>
</dbReference>
<proteinExistence type="predicted"/>
<evidence type="ECO:0000313" key="3">
    <source>
        <dbReference type="Proteomes" id="UP000008022"/>
    </source>
</evidence>
<dbReference type="OMA" id="ILFSPMI"/>
<reference evidence="2" key="2">
    <citation type="submission" date="2015-06" db="UniProtKB">
        <authorList>
            <consortium name="EnsemblPlants"/>
        </authorList>
    </citation>
    <scope>IDENTIFICATION</scope>
</reference>
<reference evidence="3" key="1">
    <citation type="submission" date="2013-06" db="EMBL/GenBank/DDBJ databases">
        <authorList>
            <person name="Zhao Q."/>
        </authorList>
    </citation>
    <scope>NUCLEOTIDE SEQUENCE</scope>
    <source>
        <strain evidence="3">cv. W1943</strain>
    </source>
</reference>
<evidence type="ECO:0000256" key="1">
    <source>
        <dbReference type="SAM" id="MobiDB-lite"/>
    </source>
</evidence>
<keyword evidence="3" id="KW-1185">Reference proteome</keyword>
<feature type="region of interest" description="Disordered" evidence="1">
    <location>
        <begin position="1"/>
        <end position="30"/>
    </location>
</feature>
<protein>
    <submittedName>
        <fullName evidence="2">Uncharacterized protein</fullName>
    </submittedName>
</protein>
<sequence length="343" mass="38200">MHGRFRGLGFRGGGGGGRRSHRGGAAARTPSRLASGIAARWHRLRMCSTPPAGAGEVVRHPGADSLEMDRLHRRRHRRLKGEARGAFSLETSLKIHAINLHPGASIEHQLSYVFANCGCNSIFNVSELAICLIGKELRARVSDIFLNLSLKAIDISGVSMVTTFLAEVPLAKSLTGVLKICVILNASNVVRRRSYSNKVQTAKVTDFYDCDPANPGQPFAPFLFFKRSKKRQPVILFSPMIPLKLSLSGKQFQHFADNDPNKKLKFLLIFMKLPCTSLLCITITSDCCFKSLLLQATCDFVQSYDSSDVKSQWHEIRLRFADNDPSKDIPSHLHLRRRINMDT</sequence>
<name>A0A0E0R486_ORYRU</name>
<dbReference type="Gramene" id="ORUFI11G03040.1">
    <property type="protein sequence ID" value="ORUFI11G03040.1"/>
    <property type="gene ID" value="ORUFI11G03040"/>
</dbReference>
<dbReference type="Proteomes" id="UP000008022">
    <property type="component" value="Unassembled WGS sequence"/>
</dbReference>